<dbReference type="Proteomes" id="UP000470384">
    <property type="component" value="Unassembled WGS sequence"/>
</dbReference>
<evidence type="ECO:0000256" key="1">
    <source>
        <dbReference type="SAM" id="SignalP"/>
    </source>
</evidence>
<dbReference type="InterPro" id="IPR021457">
    <property type="entry name" value="DUF3108"/>
</dbReference>
<comment type="caution">
    <text evidence="2">The sequence shown here is derived from an EMBL/GenBank/DDBJ whole genome shotgun (WGS) entry which is preliminary data.</text>
</comment>
<dbReference type="EMBL" id="WXYQ01000001">
    <property type="protein sequence ID" value="NBG94572.1"/>
    <property type="molecule type" value="Genomic_DNA"/>
</dbReference>
<keyword evidence="3" id="KW-1185">Reference proteome</keyword>
<gene>
    <name evidence="2" type="ORF">GTQ45_02350</name>
</gene>
<dbReference type="AlphaFoldDB" id="A0A845Q7I0"/>
<keyword evidence="1" id="KW-0732">Signal</keyword>
<name>A0A845Q7I0_9HYPH</name>
<proteinExistence type="predicted"/>
<dbReference type="OrthoDB" id="7630100at2"/>
<accession>A0A845Q7I0</accession>
<feature type="signal peptide" evidence="1">
    <location>
        <begin position="1"/>
        <end position="26"/>
    </location>
</feature>
<dbReference type="RefSeq" id="WP_160586652.1">
    <property type="nucleotide sequence ID" value="NZ_BMHN01000001.1"/>
</dbReference>
<feature type="chain" id="PRO_5032922429" evidence="1">
    <location>
        <begin position="27"/>
        <end position="287"/>
    </location>
</feature>
<dbReference type="GeneID" id="300653553"/>
<organism evidence="2 3">
    <name type="scientific">Pyruvatibacter mobilis</name>
    <dbReference type="NCBI Taxonomy" id="1712261"/>
    <lineage>
        <taxon>Bacteria</taxon>
        <taxon>Pseudomonadati</taxon>
        <taxon>Pseudomonadota</taxon>
        <taxon>Alphaproteobacteria</taxon>
        <taxon>Hyphomicrobiales</taxon>
        <taxon>Parvibaculaceae</taxon>
        <taxon>Pyruvatibacter</taxon>
    </lineage>
</organism>
<dbReference type="Pfam" id="PF11306">
    <property type="entry name" value="DUF3108"/>
    <property type="match status" value="1"/>
</dbReference>
<evidence type="ECO:0000313" key="2">
    <source>
        <dbReference type="EMBL" id="NBG94572.1"/>
    </source>
</evidence>
<protein>
    <submittedName>
        <fullName evidence="2">DUF3108 domain-containing protein</fullName>
    </submittedName>
</protein>
<sequence>MRRFPFHLAAILTAFATLGIAGITLAAPTPPNATGAVTGTGPRTHLDIVMDARLGGLKFGSISMTAAFEGEGYEAKSVVRTEGITDHVFRQVFDLTASGGRTDDLMQTARYKARNIDQDNIQLIDVAYGPDGAPLVAADPPYDNSDRVATHTSQLRNTVDPLSAMIIPMAAPTPDACDRKIPVYDGRRRYDFVMSFERMSTLEDAKGYEGPVVRCNAVLVPIAGYKRETIRDMRRDPMPISVWLAPVTGANALVPARIEVSTPLGTLVARSTRFEVATGLPARASAK</sequence>
<reference evidence="2 3" key="1">
    <citation type="journal article" date="2016" name="Int. J. Syst. Evol. Microbiol.">
        <title>Pyruvatibacter mobilis gen. nov., sp. nov., a marine bacterium from the culture broth of Picochlorum sp. 122.</title>
        <authorList>
            <person name="Wang G."/>
            <person name="Tang M."/>
            <person name="Wu H."/>
            <person name="Dai S."/>
            <person name="Li T."/>
            <person name="Chen C."/>
            <person name="He H."/>
            <person name="Fan J."/>
            <person name="Xiang W."/>
            <person name="Li X."/>
        </authorList>
    </citation>
    <scope>NUCLEOTIDE SEQUENCE [LARGE SCALE GENOMIC DNA]</scope>
    <source>
        <strain evidence="2 3">GYP-11</strain>
    </source>
</reference>
<evidence type="ECO:0000313" key="3">
    <source>
        <dbReference type="Proteomes" id="UP000470384"/>
    </source>
</evidence>